<dbReference type="EMBL" id="WPHG01000004">
    <property type="protein sequence ID" value="MVA99064.1"/>
    <property type="molecule type" value="Genomic_DNA"/>
</dbReference>
<dbReference type="Pfam" id="PF20056">
    <property type="entry name" value="DUF6455"/>
    <property type="match status" value="1"/>
</dbReference>
<dbReference type="AlphaFoldDB" id="A0A844QKE8"/>
<evidence type="ECO:0000259" key="1">
    <source>
        <dbReference type="Pfam" id="PF20056"/>
    </source>
</evidence>
<proteinExistence type="predicted"/>
<organism evidence="2 3">
    <name type="scientific">Nitratireductor arenosus</name>
    <dbReference type="NCBI Taxonomy" id="2682096"/>
    <lineage>
        <taxon>Bacteria</taxon>
        <taxon>Pseudomonadati</taxon>
        <taxon>Pseudomonadota</taxon>
        <taxon>Alphaproteobacteria</taxon>
        <taxon>Hyphomicrobiales</taxon>
        <taxon>Phyllobacteriaceae</taxon>
        <taxon>Nitratireductor</taxon>
    </lineage>
</organism>
<feature type="domain" description="DUF6455" evidence="1">
    <location>
        <begin position="8"/>
        <end position="82"/>
    </location>
</feature>
<evidence type="ECO:0000313" key="3">
    <source>
        <dbReference type="Proteomes" id="UP000463224"/>
    </source>
</evidence>
<name>A0A844QKE8_9HYPH</name>
<dbReference type="Proteomes" id="UP000463224">
    <property type="component" value="Unassembled WGS sequence"/>
</dbReference>
<evidence type="ECO:0000313" key="2">
    <source>
        <dbReference type="EMBL" id="MVA99064.1"/>
    </source>
</evidence>
<protein>
    <recommendedName>
        <fullName evidence="1">DUF6455 domain-containing protein</fullName>
    </recommendedName>
</protein>
<dbReference type="RefSeq" id="WP_156714025.1">
    <property type="nucleotide sequence ID" value="NZ_WPHG01000004.1"/>
</dbReference>
<accession>A0A844QKE8</accession>
<comment type="caution">
    <text evidence="2">The sequence shown here is derived from an EMBL/GenBank/DDBJ whole genome shotgun (WGS) entry which is preliminary data.</text>
</comment>
<gene>
    <name evidence="2" type="ORF">GN330_17585</name>
</gene>
<dbReference type="InterPro" id="IPR045601">
    <property type="entry name" value="DUF6455"/>
</dbReference>
<reference evidence="2 3" key="1">
    <citation type="submission" date="2019-12" db="EMBL/GenBank/DDBJ databases">
        <title>Nitratireductor arenosus sp. nov., Isolated from sea sand, Jeju island, South Korea.</title>
        <authorList>
            <person name="Kim W."/>
        </authorList>
    </citation>
    <scope>NUCLEOTIDE SEQUENCE [LARGE SCALE GENOMIC DNA]</scope>
    <source>
        <strain evidence="2 3">CAU 1489</strain>
    </source>
</reference>
<keyword evidence="3" id="KW-1185">Reference proteome</keyword>
<sequence>MSAFGFIDKIAARADLMEKMIDTLGVRAGISEMPDQPSVMRNAALRCLSCRHGAECGSWMETSPTHERAPSYCRNRELFDFVADDA</sequence>